<reference evidence="3 4" key="1">
    <citation type="submission" date="2023-01" db="EMBL/GenBank/DDBJ databases">
        <title>Analysis of 21 Apiospora genomes using comparative genomics revels a genus with tremendous synthesis potential of carbohydrate active enzymes and secondary metabolites.</title>
        <authorList>
            <person name="Sorensen T."/>
        </authorList>
    </citation>
    <scope>NUCLEOTIDE SEQUENCE [LARGE SCALE GENOMIC DNA]</scope>
    <source>
        <strain evidence="3 4">CBS 117206</strain>
    </source>
</reference>
<evidence type="ECO:0000256" key="1">
    <source>
        <dbReference type="SAM" id="MobiDB-lite"/>
    </source>
</evidence>
<protein>
    <submittedName>
        <fullName evidence="3">Uncharacterized protein</fullName>
    </submittedName>
</protein>
<evidence type="ECO:0000256" key="2">
    <source>
        <dbReference type="SAM" id="Phobius"/>
    </source>
</evidence>
<organism evidence="3 4">
    <name type="scientific">Apiospora kogelbergensis</name>
    <dbReference type="NCBI Taxonomy" id="1337665"/>
    <lineage>
        <taxon>Eukaryota</taxon>
        <taxon>Fungi</taxon>
        <taxon>Dikarya</taxon>
        <taxon>Ascomycota</taxon>
        <taxon>Pezizomycotina</taxon>
        <taxon>Sordariomycetes</taxon>
        <taxon>Xylariomycetidae</taxon>
        <taxon>Amphisphaeriales</taxon>
        <taxon>Apiosporaceae</taxon>
        <taxon>Apiospora</taxon>
    </lineage>
</organism>
<accession>A0AAW0QVT0</accession>
<keyword evidence="2" id="KW-0812">Transmembrane</keyword>
<evidence type="ECO:0000313" key="3">
    <source>
        <dbReference type="EMBL" id="KAK8113978.1"/>
    </source>
</evidence>
<feature type="region of interest" description="Disordered" evidence="1">
    <location>
        <begin position="1"/>
        <end position="74"/>
    </location>
</feature>
<gene>
    <name evidence="3" type="ORF">PG999_006047</name>
</gene>
<name>A0AAW0QVT0_9PEZI</name>
<feature type="transmembrane region" description="Helical" evidence="2">
    <location>
        <begin position="129"/>
        <end position="152"/>
    </location>
</feature>
<sequence length="246" mass="26845">MGFFDGWDGGSVVSRKTSHSARKSSSNKSSSHKSSKKSRSHSPERNRHSASTLEGLLGGRSSPKHHTSSRGSFFNLGNSSSKSFFGGLGRSSSYYKRQPRNNFVQRMYKKLKRLLRDLVYYAKRHPMKVFMLVIMPLITGGALTALLARFGLKLPPGIERMLGIAAKTASGDSFGLMGEAVRMAGGMGGGSNSNSHSHSNVHYDRGYDGDMRWERTTYEDEGWGNGWGGDNGWGGGLVSGFSKMFA</sequence>
<evidence type="ECO:0000313" key="4">
    <source>
        <dbReference type="Proteomes" id="UP001392437"/>
    </source>
</evidence>
<proteinExistence type="predicted"/>
<comment type="caution">
    <text evidence="3">The sequence shown here is derived from an EMBL/GenBank/DDBJ whole genome shotgun (WGS) entry which is preliminary data.</text>
</comment>
<keyword evidence="2" id="KW-0472">Membrane</keyword>
<dbReference type="EMBL" id="JAQQWP010000006">
    <property type="protein sequence ID" value="KAK8113978.1"/>
    <property type="molecule type" value="Genomic_DNA"/>
</dbReference>
<keyword evidence="2" id="KW-1133">Transmembrane helix</keyword>
<dbReference type="AlphaFoldDB" id="A0AAW0QVT0"/>
<dbReference type="Proteomes" id="UP001392437">
    <property type="component" value="Unassembled WGS sequence"/>
</dbReference>
<keyword evidence="4" id="KW-1185">Reference proteome</keyword>
<feature type="compositionally biased region" description="Basic residues" evidence="1">
    <location>
        <begin position="30"/>
        <end position="40"/>
    </location>
</feature>